<feature type="chain" id="PRO_5040903895" evidence="4">
    <location>
        <begin position="21"/>
        <end position="397"/>
    </location>
</feature>
<dbReference type="EMBL" id="JANSUY010000001">
    <property type="protein sequence ID" value="MCR9014136.1"/>
    <property type="molecule type" value="Genomic_DNA"/>
</dbReference>
<proteinExistence type="predicted"/>
<dbReference type="Proteomes" id="UP001142175">
    <property type="component" value="Unassembled WGS sequence"/>
</dbReference>
<evidence type="ECO:0000256" key="2">
    <source>
        <dbReference type="ARBA" id="ARBA00022729"/>
    </source>
</evidence>
<feature type="signal peptide" evidence="4">
    <location>
        <begin position="1"/>
        <end position="20"/>
    </location>
</feature>
<dbReference type="RefSeq" id="WP_258422009.1">
    <property type="nucleotide sequence ID" value="NZ_JANSUY010000001.1"/>
</dbReference>
<evidence type="ECO:0000256" key="4">
    <source>
        <dbReference type="SAM" id="SignalP"/>
    </source>
</evidence>
<name>A0A9X2SZN9_9BACT</name>
<dbReference type="AlphaFoldDB" id="A0A9X2SZN9"/>
<protein>
    <submittedName>
        <fullName evidence="6">Acetylxylan esterase</fullName>
    </submittedName>
</protein>
<organism evidence="6 7">
    <name type="scientific">Aquiflexum gelatinilyticum</name>
    <dbReference type="NCBI Taxonomy" id="2961943"/>
    <lineage>
        <taxon>Bacteria</taxon>
        <taxon>Pseudomonadati</taxon>
        <taxon>Bacteroidota</taxon>
        <taxon>Cytophagia</taxon>
        <taxon>Cytophagales</taxon>
        <taxon>Cyclobacteriaceae</taxon>
        <taxon>Aquiflexum</taxon>
    </lineage>
</organism>
<dbReference type="InterPro" id="IPR029058">
    <property type="entry name" value="AB_hydrolase_fold"/>
</dbReference>
<dbReference type="Gene3D" id="3.40.50.1820">
    <property type="entry name" value="alpha/beta hydrolase"/>
    <property type="match status" value="1"/>
</dbReference>
<keyword evidence="2 4" id="KW-0732">Signal</keyword>
<keyword evidence="1" id="KW-0719">Serine esterase</keyword>
<reference evidence="6" key="1">
    <citation type="submission" date="2022-08" db="EMBL/GenBank/DDBJ databases">
        <authorList>
            <person name="Zhang D."/>
        </authorList>
    </citation>
    <scope>NUCLEOTIDE SEQUENCE</scope>
    <source>
        <strain evidence="6">XJ19-11</strain>
    </source>
</reference>
<comment type="caution">
    <text evidence="6">The sequence shown here is derived from an EMBL/GenBank/DDBJ whole genome shotgun (WGS) entry which is preliminary data.</text>
</comment>
<sequence length="397" mass="45265">MKPKISFLLLLLSLTMNLMAQIPANYDESKVPDLVLPDPFVSLKGNPILTVEDWENIRRPEILRLFEQNIYGQVPKDFDTISFSEVKEKDNAFPDIAIFKEIDILVMRNGKSHKMRLNVYIPKKGKGPYPVFMLINHRYQEPLSELGETGFWPIVDLIEKGYATASFDVDTVAPDDPETFTEGILKTLYPEQLSKKDGMRGLGAWAWGAMRAMDYFENEPLIDASRAILVGHSRGGKAALWAGANDTRWAVTVSNESGCGGATLSRRKFGETVHLINNGFPFWFSENFKAFNGKEEMLPIDQHMLVSLIAPRAVYFSSAREDRWADPKGEYLSIKLGSRIYPLIYGKEVNFPLDFEEQKEPIIQPYAGYHIREGRHNLTLEDWSSFMDFVEMNFGKK</sequence>
<dbReference type="Pfam" id="PF22244">
    <property type="entry name" value="GCE_fung"/>
    <property type="match status" value="1"/>
</dbReference>
<evidence type="ECO:0000313" key="6">
    <source>
        <dbReference type="EMBL" id="MCR9014136.1"/>
    </source>
</evidence>
<keyword evidence="3" id="KW-0378">Hydrolase</keyword>
<dbReference type="SUPFAM" id="SSF53474">
    <property type="entry name" value="alpha/beta-Hydrolases"/>
    <property type="match status" value="1"/>
</dbReference>
<evidence type="ECO:0000259" key="5">
    <source>
        <dbReference type="Pfam" id="PF22244"/>
    </source>
</evidence>
<dbReference type="InterPro" id="IPR054579">
    <property type="entry name" value="GCE-like_dom"/>
</dbReference>
<evidence type="ECO:0000256" key="1">
    <source>
        <dbReference type="ARBA" id="ARBA00022487"/>
    </source>
</evidence>
<evidence type="ECO:0000313" key="7">
    <source>
        <dbReference type="Proteomes" id="UP001142175"/>
    </source>
</evidence>
<gene>
    <name evidence="6" type="ORF">NU887_03755</name>
</gene>
<dbReference type="GO" id="GO:0052689">
    <property type="term" value="F:carboxylic ester hydrolase activity"/>
    <property type="evidence" value="ECO:0007669"/>
    <property type="project" value="UniProtKB-KW"/>
</dbReference>
<accession>A0A9X2SZN9</accession>
<evidence type="ECO:0000256" key="3">
    <source>
        <dbReference type="ARBA" id="ARBA00022801"/>
    </source>
</evidence>
<keyword evidence="7" id="KW-1185">Reference proteome</keyword>
<feature type="domain" description="4-O-methyl-glucuronoyl methylesterase-like" evidence="5">
    <location>
        <begin position="105"/>
        <end position="341"/>
    </location>
</feature>